<dbReference type="InterPro" id="IPR011989">
    <property type="entry name" value="ARM-like"/>
</dbReference>
<accession>A0A9W8MF40</accession>
<feature type="non-terminal residue" evidence="2">
    <location>
        <position position="1"/>
    </location>
</feature>
<sequence>MSDSEGDYGSVDAPAVTADMPDLVDRLKSIEYDDFTQACEALNTVVDAQEELATDHLLPRLPSILVLINETDNDGRRSALLEVVCKLAAMNDQGRAAVKNNIKDLLPILLAGSFSDRSNILQALETILEEEDSSLESQVLEFFTNSVYAPLPTSPDNLTAKDYGRCTNAGEALQIIFTYGQTRTRAIALKAKAIEFVIFSAKMPDSATQKRAIVSLTLVYSNIHDIAESFPDKDISALQQWVLAPLLELLKDDDFTVATEITDFLQLAEFPEGFLRTHPTFNLDLVKYLGRWDPQGNVPFPTMLYDRLLSEDDDDNLVVDGFRRLWSEEDLDFSVKLQVLDHLASLHNSIRQAAIKGGATSYALKSLQTNDETKVTAILNSVQKILEDDQSFGGHLFEAGVIPKLINLFQNGSTETRCLASSALSRLLESYSVDASEPIRKDIAKVFVSPDVLPHILAATQDPNPKVVGLAFELFYNLLFEDGCDYGDHEDKGASLKNQLVTDTLVNTATTYIGVPEASKGATQFLTRACWDYPRGFDLVKTSFQATIPTASATFFAALHPVQEGFANWGARSHLISAAVKAGAFSRVQELLAEPLNSAEDIRLSVRAMRALLWGEDVDRNIGRQNEQLAKLIVKLLVDGSYESLTEAQQTVDMLAEYGVANPFKSWSEVVATPEAVDSLLKHMNTSQEKEEEPDIDGLSGEEYQKVSKEYQARQKAAENRHRSTIADTVDLIKNLLHILHAYKARLAGPLLQSAVAHPRSTTIAALESFVSSETADVSEFESLVDGAKYVLNETEDPPGVDELLSLLGGNAILTLSFYLAGVLPDIQTLANDTAAQAEPDSEDSDRETLTAAVELFTLIANRLRGRPSYILDTQELFFATPPLVKLAHSTVVKATSSEDEGTYDEEKFDSLNMADNLFTLCNGYPQGVSALVALEPSILPTLLKLYDDGDCDPQHCAPLLGLVASHVDLEVVVDMVKQHIKQLSRPAEAEAAAGGGDKGGKKKAKKRKPYRPRLSLEQVLQRISLLLRGQSLDKTAIKKIVGDSGALDLVLKQLLVQENDLASNQVSPWVLSLKFVQTLLVIETNNGDAEEDDELFSKIPQISERLFGIWTNSNQGERVRSTILQFLSALSPSTSRAGDNKRFDVVPRLVETGWLQALVHRICSYPADVGGIELLIQPILAFALAGEAGRRAVIEAFKGMFESDEALELERTSGWGVAYAVKRIVEKQGLDKDFAAAKLDWLAEAGVVEYAVRLMREDDLKLEVFGASLAASVVLYPSCANVVPLLSQHGVLPLVDSIAAKIASHLADPLTTGSTEGQSEDDEGPQDRIERLTKWKAYVEECSHILKGGKVDRFDKFYVL</sequence>
<gene>
    <name evidence="2" type="ORF">H1R20_g10311</name>
</gene>
<organism evidence="2 3">
    <name type="scientific">Candolleomyces eurysporus</name>
    <dbReference type="NCBI Taxonomy" id="2828524"/>
    <lineage>
        <taxon>Eukaryota</taxon>
        <taxon>Fungi</taxon>
        <taxon>Dikarya</taxon>
        <taxon>Basidiomycota</taxon>
        <taxon>Agaricomycotina</taxon>
        <taxon>Agaricomycetes</taxon>
        <taxon>Agaricomycetidae</taxon>
        <taxon>Agaricales</taxon>
        <taxon>Agaricineae</taxon>
        <taxon>Psathyrellaceae</taxon>
        <taxon>Candolleomyces</taxon>
    </lineage>
</organism>
<proteinExistence type="predicted"/>
<feature type="compositionally biased region" description="Basic residues" evidence="1">
    <location>
        <begin position="1001"/>
        <end position="1010"/>
    </location>
</feature>
<dbReference type="EMBL" id="JANBPK010001046">
    <property type="protein sequence ID" value="KAJ2926798.1"/>
    <property type="molecule type" value="Genomic_DNA"/>
</dbReference>
<dbReference type="Proteomes" id="UP001140091">
    <property type="component" value="Unassembled WGS sequence"/>
</dbReference>
<evidence type="ECO:0000313" key="2">
    <source>
        <dbReference type="EMBL" id="KAJ2926798.1"/>
    </source>
</evidence>
<protein>
    <recommendedName>
        <fullName evidence="4">ARM repeat-containing protein</fullName>
    </recommendedName>
</protein>
<feature type="region of interest" description="Disordered" evidence="1">
    <location>
        <begin position="988"/>
        <end position="1010"/>
    </location>
</feature>
<evidence type="ECO:0000313" key="3">
    <source>
        <dbReference type="Proteomes" id="UP001140091"/>
    </source>
</evidence>
<dbReference type="OrthoDB" id="2960366at2759"/>
<comment type="caution">
    <text evidence="2">The sequence shown here is derived from an EMBL/GenBank/DDBJ whole genome shotgun (WGS) entry which is preliminary data.</text>
</comment>
<name>A0A9W8MF40_9AGAR</name>
<reference evidence="2" key="1">
    <citation type="submission" date="2022-06" db="EMBL/GenBank/DDBJ databases">
        <title>Genome Sequence of Candolleomyces eurysporus.</title>
        <authorList>
            <person name="Buettner E."/>
        </authorList>
    </citation>
    <scope>NUCLEOTIDE SEQUENCE</scope>
    <source>
        <strain evidence="2">VTCC 930004</strain>
    </source>
</reference>
<evidence type="ECO:0008006" key="4">
    <source>
        <dbReference type="Google" id="ProtNLM"/>
    </source>
</evidence>
<evidence type="ECO:0000256" key="1">
    <source>
        <dbReference type="SAM" id="MobiDB-lite"/>
    </source>
</evidence>
<dbReference type="Gene3D" id="1.25.10.10">
    <property type="entry name" value="Leucine-rich Repeat Variant"/>
    <property type="match status" value="2"/>
</dbReference>
<keyword evidence="3" id="KW-1185">Reference proteome</keyword>
<dbReference type="SUPFAM" id="SSF48371">
    <property type="entry name" value="ARM repeat"/>
    <property type="match status" value="1"/>
</dbReference>
<dbReference type="InterPro" id="IPR016024">
    <property type="entry name" value="ARM-type_fold"/>
</dbReference>